<reference evidence="1 2" key="1">
    <citation type="journal article" date="2012" name="PLoS ONE">
        <title>Edwardsiella comparative phylogenomics reveal the new intra/inter-species taxonomic relationships, virulence evolution and niche adaptation mechanisms.</title>
        <authorList>
            <person name="Yang M."/>
            <person name="Lv Y."/>
            <person name="Xiao J."/>
            <person name="Wu H."/>
            <person name="Zheng H."/>
            <person name="Liu Q."/>
            <person name="Zhang Y."/>
            <person name="Wang Q."/>
        </authorList>
    </citation>
    <scope>NUCLEOTIDE SEQUENCE [LARGE SCALE GENOMIC DNA]</scope>
    <source>
        <strain evidence="2">080813</strain>
    </source>
</reference>
<name>A0A076LW26_9GAMM</name>
<proteinExistence type="predicted"/>
<evidence type="ECO:0000313" key="1">
    <source>
        <dbReference type="EMBL" id="AIJ09699.1"/>
    </source>
</evidence>
<dbReference type="Proteomes" id="UP000028681">
    <property type="component" value="Chromosome"/>
</dbReference>
<evidence type="ECO:0000313" key="2">
    <source>
        <dbReference type="Proteomes" id="UP000028681"/>
    </source>
</evidence>
<gene>
    <name evidence="1" type="ORF">ETEE_3275</name>
</gene>
<dbReference type="KEGG" id="ete:ETEE_3275"/>
<dbReference type="AlphaFoldDB" id="A0A076LW26"/>
<dbReference type="HOGENOM" id="CLU_2972193_0_0_6"/>
<sequence length="58" mass="6253">MTLSPPGCGGDDLARVGRHAIYLNINSWRSRAWGIAMRILFFLPAAKNRIAAPTAAGE</sequence>
<dbReference type="EMBL" id="CP006664">
    <property type="protein sequence ID" value="AIJ09699.1"/>
    <property type="molecule type" value="Genomic_DNA"/>
</dbReference>
<organism evidence="1 2">
    <name type="scientific">Edwardsiella anguillarum ET080813</name>
    <dbReference type="NCBI Taxonomy" id="667120"/>
    <lineage>
        <taxon>Bacteria</taxon>
        <taxon>Pseudomonadati</taxon>
        <taxon>Pseudomonadota</taxon>
        <taxon>Gammaproteobacteria</taxon>
        <taxon>Enterobacterales</taxon>
        <taxon>Hafniaceae</taxon>
        <taxon>Edwardsiella</taxon>
    </lineage>
</organism>
<accession>A0A076LW26</accession>
<protein>
    <submittedName>
        <fullName evidence="1">Uncharacterized protein</fullName>
    </submittedName>
</protein>